<gene>
    <name evidence="3" type="ORF">HXX08_21070</name>
    <name evidence="4" type="ORF">OZ401_003898</name>
</gene>
<keyword evidence="6" id="KW-1185">Reference proteome</keyword>
<dbReference type="SUPFAM" id="SSF53271">
    <property type="entry name" value="PRTase-like"/>
    <property type="match status" value="1"/>
</dbReference>
<evidence type="ECO:0000313" key="6">
    <source>
        <dbReference type="Proteomes" id="UP001431572"/>
    </source>
</evidence>
<proteinExistence type="predicted"/>
<accession>A0A8T7M8K4</accession>
<comment type="pathway">
    <text evidence="1">Pyrimidine metabolism; UMP biosynthesis via de novo pathway.</text>
</comment>
<name>A0A8T7M8K4_9CHLR</name>
<reference evidence="3 5" key="1">
    <citation type="submission" date="2020-06" db="EMBL/GenBank/DDBJ databases">
        <title>Anoxygenic phototrophic Chloroflexota member uses a Type I reaction center.</title>
        <authorList>
            <person name="Tsuji J.M."/>
            <person name="Shaw N.A."/>
            <person name="Nagashima S."/>
            <person name="Venkiteswaran J."/>
            <person name="Schiff S.L."/>
            <person name="Hanada S."/>
            <person name="Tank M."/>
            <person name="Neufeld J.D."/>
        </authorList>
    </citation>
    <scope>NUCLEOTIDE SEQUENCE [LARGE SCALE GENOMIC DNA]</scope>
    <source>
        <strain evidence="3">L227-S17</strain>
    </source>
</reference>
<evidence type="ECO:0000313" key="5">
    <source>
        <dbReference type="Proteomes" id="UP000521676"/>
    </source>
</evidence>
<dbReference type="GO" id="GO:0019856">
    <property type="term" value="P:pyrimidine nucleobase biosynthetic process"/>
    <property type="evidence" value="ECO:0007669"/>
    <property type="project" value="TreeGrafter"/>
</dbReference>
<dbReference type="AlphaFoldDB" id="A0A8T7M8K4"/>
<sequence>MHDYPIDLSVAEITPDEYNRLADLYFEIGAVKFGAFKLKQHETDPTAPLSPIYLNLRILRSYPSVMSYTCALLDKISCRLSFDLYADIPTAVTPLVAVLAYTTSRPMISPRKDTKGYGLGVEIDGDFKAGQTALLIDDVVSLAYSKFEAIEKLEHAGLKVRDLLMVVDRQQGGVQALEEKGYLTHTVITLSQLLNRYLETGKIDRARYDEVRRYMGL</sequence>
<dbReference type="PANTHER" id="PTHR19278">
    <property type="entry name" value="OROTATE PHOSPHORIBOSYLTRANSFERASE"/>
    <property type="match status" value="1"/>
</dbReference>
<evidence type="ECO:0000313" key="3">
    <source>
        <dbReference type="EMBL" id="NWJ48356.1"/>
    </source>
</evidence>
<dbReference type="PANTHER" id="PTHR19278:SF9">
    <property type="entry name" value="URIDINE 5'-MONOPHOSPHATE SYNTHASE"/>
    <property type="match status" value="1"/>
</dbReference>
<dbReference type="Proteomes" id="UP001431572">
    <property type="component" value="Chromosome 2"/>
</dbReference>
<evidence type="ECO:0000313" key="4">
    <source>
        <dbReference type="EMBL" id="WJW68290.1"/>
    </source>
</evidence>
<protein>
    <recommendedName>
        <fullName evidence="7">Orotate phosphoribosyltransferase</fullName>
    </recommendedName>
</protein>
<dbReference type="Gene3D" id="3.40.50.2020">
    <property type="match status" value="1"/>
</dbReference>
<dbReference type="GO" id="GO:0004588">
    <property type="term" value="F:orotate phosphoribosyltransferase activity"/>
    <property type="evidence" value="ECO:0007669"/>
    <property type="project" value="TreeGrafter"/>
</dbReference>
<evidence type="ECO:0000256" key="1">
    <source>
        <dbReference type="ARBA" id="ARBA00004725"/>
    </source>
</evidence>
<dbReference type="CDD" id="cd06223">
    <property type="entry name" value="PRTases_typeI"/>
    <property type="match status" value="1"/>
</dbReference>
<organism evidence="3 5">
    <name type="scientific">Candidatus Chlorohelix allophototropha</name>
    <dbReference type="NCBI Taxonomy" id="3003348"/>
    <lineage>
        <taxon>Bacteria</taxon>
        <taxon>Bacillati</taxon>
        <taxon>Chloroflexota</taxon>
        <taxon>Chloroflexia</taxon>
        <taxon>Candidatus Chloroheliales</taxon>
        <taxon>Candidatus Chloroheliaceae</taxon>
        <taxon>Candidatus Chlorohelix</taxon>
    </lineage>
</organism>
<dbReference type="GO" id="GO:0004590">
    <property type="term" value="F:orotidine-5'-phosphate decarboxylase activity"/>
    <property type="evidence" value="ECO:0007669"/>
    <property type="project" value="TreeGrafter"/>
</dbReference>
<dbReference type="EMBL" id="JACATZ010000003">
    <property type="protein sequence ID" value="NWJ48356.1"/>
    <property type="molecule type" value="Genomic_DNA"/>
</dbReference>
<dbReference type="InterPro" id="IPR029057">
    <property type="entry name" value="PRTase-like"/>
</dbReference>
<dbReference type="InterPro" id="IPR000836">
    <property type="entry name" value="PRTase_dom"/>
</dbReference>
<dbReference type="EMBL" id="CP128400">
    <property type="protein sequence ID" value="WJW68290.1"/>
    <property type="molecule type" value="Genomic_DNA"/>
</dbReference>
<keyword evidence="2" id="KW-0665">Pyrimidine biosynthesis</keyword>
<dbReference type="Proteomes" id="UP000521676">
    <property type="component" value="Unassembled WGS sequence"/>
</dbReference>
<dbReference type="GO" id="GO:0006222">
    <property type="term" value="P:UMP biosynthetic process"/>
    <property type="evidence" value="ECO:0007669"/>
    <property type="project" value="TreeGrafter"/>
</dbReference>
<evidence type="ECO:0008006" key="7">
    <source>
        <dbReference type="Google" id="ProtNLM"/>
    </source>
</evidence>
<reference evidence="4" key="2">
    <citation type="journal article" date="2024" name="Nature">
        <title>Anoxygenic phototroph of the Chloroflexota uses a type I reaction centre.</title>
        <authorList>
            <person name="Tsuji J.M."/>
            <person name="Shaw N.A."/>
            <person name="Nagashima S."/>
            <person name="Venkiteswaran J.J."/>
            <person name="Schiff S.L."/>
            <person name="Watanabe T."/>
            <person name="Fukui M."/>
            <person name="Hanada S."/>
            <person name="Tank M."/>
            <person name="Neufeld J.D."/>
        </authorList>
    </citation>
    <scope>NUCLEOTIDE SEQUENCE</scope>
    <source>
        <strain evidence="4">L227-S17</strain>
    </source>
</reference>
<evidence type="ECO:0000256" key="2">
    <source>
        <dbReference type="ARBA" id="ARBA00022975"/>
    </source>
</evidence>
<dbReference type="RefSeq" id="WP_341470194.1">
    <property type="nucleotide sequence ID" value="NZ_CP128400.1"/>
</dbReference>